<feature type="non-terminal residue" evidence="1">
    <location>
        <position position="54"/>
    </location>
</feature>
<organism evidence="1 2">
    <name type="scientific">Haematococcus lacustris</name>
    <name type="common">Green alga</name>
    <name type="synonym">Haematococcus pluvialis</name>
    <dbReference type="NCBI Taxonomy" id="44745"/>
    <lineage>
        <taxon>Eukaryota</taxon>
        <taxon>Viridiplantae</taxon>
        <taxon>Chlorophyta</taxon>
        <taxon>core chlorophytes</taxon>
        <taxon>Chlorophyceae</taxon>
        <taxon>CS clade</taxon>
        <taxon>Chlamydomonadales</taxon>
        <taxon>Haematococcaceae</taxon>
        <taxon>Haematococcus</taxon>
    </lineage>
</organism>
<dbReference type="EMBL" id="BLLF01003898">
    <property type="protein sequence ID" value="GFH28484.1"/>
    <property type="molecule type" value="Genomic_DNA"/>
</dbReference>
<sequence length="54" mass="6154">NINHDCSAAWLRRLLALVKPSLQELRLVDGPGHSLQEGYEMLSGLRSLRELHME</sequence>
<accession>A0A6A0A8E5</accession>
<comment type="caution">
    <text evidence="1">The sequence shown here is derived from an EMBL/GenBank/DDBJ whole genome shotgun (WGS) entry which is preliminary data.</text>
</comment>
<dbReference type="Proteomes" id="UP000485058">
    <property type="component" value="Unassembled WGS sequence"/>
</dbReference>
<dbReference type="AlphaFoldDB" id="A0A6A0A8E5"/>
<protein>
    <submittedName>
        <fullName evidence="1">Uncharacterized protein</fullName>
    </submittedName>
</protein>
<reference evidence="1 2" key="1">
    <citation type="submission" date="2020-02" db="EMBL/GenBank/DDBJ databases">
        <title>Draft genome sequence of Haematococcus lacustris strain NIES-144.</title>
        <authorList>
            <person name="Morimoto D."/>
            <person name="Nakagawa S."/>
            <person name="Yoshida T."/>
            <person name="Sawayama S."/>
        </authorList>
    </citation>
    <scope>NUCLEOTIDE SEQUENCE [LARGE SCALE GENOMIC DNA]</scope>
    <source>
        <strain evidence="1 2">NIES-144</strain>
    </source>
</reference>
<feature type="non-terminal residue" evidence="1">
    <location>
        <position position="1"/>
    </location>
</feature>
<gene>
    <name evidence="1" type="ORF">HaLaN_26985</name>
</gene>
<name>A0A6A0A8E5_HAELA</name>
<evidence type="ECO:0000313" key="2">
    <source>
        <dbReference type="Proteomes" id="UP000485058"/>
    </source>
</evidence>
<proteinExistence type="predicted"/>
<keyword evidence="2" id="KW-1185">Reference proteome</keyword>
<evidence type="ECO:0000313" key="1">
    <source>
        <dbReference type="EMBL" id="GFH28484.1"/>
    </source>
</evidence>